<name>A0ABU5NAB2_9RICK</name>
<evidence type="ECO:0000259" key="3">
    <source>
        <dbReference type="Pfam" id="PF17782"/>
    </source>
</evidence>
<dbReference type="InterPro" id="IPR036388">
    <property type="entry name" value="WH-like_DNA-bd_sf"/>
</dbReference>
<evidence type="ECO:0000256" key="1">
    <source>
        <dbReference type="ARBA" id="ARBA00006525"/>
    </source>
</evidence>
<dbReference type="Gene3D" id="3.40.50.450">
    <property type="match status" value="1"/>
</dbReference>
<dbReference type="Pfam" id="PF02481">
    <property type="entry name" value="DNA_processg_A"/>
    <property type="match status" value="1"/>
</dbReference>
<dbReference type="Pfam" id="PF21102">
    <property type="entry name" value="DprA_N"/>
    <property type="match status" value="1"/>
</dbReference>
<comment type="similarity">
    <text evidence="1">Belongs to the DprA/Smf family.</text>
</comment>
<dbReference type="InterPro" id="IPR057666">
    <property type="entry name" value="DrpA_SLOG"/>
</dbReference>
<feature type="domain" description="DprA winged helix" evidence="3">
    <location>
        <begin position="325"/>
        <end position="376"/>
    </location>
</feature>
<protein>
    <submittedName>
        <fullName evidence="4">DNA-processing protein DprA</fullName>
    </submittedName>
</protein>
<dbReference type="Proteomes" id="UP001291687">
    <property type="component" value="Unassembled WGS sequence"/>
</dbReference>
<dbReference type="PANTHER" id="PTHR43022">
    <property type="entry name" value="PROTEIN SMF"/>
    <property type="match status" value="1"/>
</dbReference>
<accession>A0ABU5NAB2</accession>
<evidence type="ECO:0000313" key="5">
    <source>
        <dbReference type="Proteomes" id="UP001291687"/>
    </source>
</evidence>
<comment type="caution">
    <text evidence="4">The sequence shown here is derived from an EMBL/GenBank/DDBJ whole genome shotgun (WGS) entry which is preliminary data.</text>
</comment>
<dbReference type="PANTHER" id="PTHR43022:SF1">
    <property type="entry name" value="PROTEIN SMF"/>
    <property type="match status" value="1"/>
</dbReference>
<sequence>MLGNLFVHDKSPNYSEETIDILRLIRSENVGPKTFFHLIKLFGSAGKALENIGQFSVKGGRSKPITVFSRSEAEKEIDELKKVGAYLLTYKDFNYSSLLIQIHDFPPVLCYKGNITLLNSEKVIAIVGARNSSINSRSFASKIAKELVGEGYITVSGLARGIDTAVHEASVNSTIAVIAGGIDHIYPPENKGLFERIASNALLLAELPVGSKPLSQHFPQRNRIISGLALATVVVEASLKSGSLITANYALEQNREIFAVPGFPLDPRCMGTNKLIKDGAYLLESSADIISNMVTYDKLKKSLEETQNSSNNFKLPIGDNNLEIKDVDRQVVIRLLSSSPVTFELLSNETKLPLPVIYTICLELELAGRIARHVGNKISLIY</sequence>
<proteinExistence type="inferred from homology"/>
<feature type="domain" description="Smf/DprA SLOG" evidence="2">
    <location>
        <begin position="87"/>
        <end position="292"/>
    </location>
</feature>
<evidence type="ECO:0000313" key="4">
    <source>
        <dbReference type="EMBL" id="MEA0970104.1"/>
    </source>
</evidence>
<dbReference type="InterPro" id="IPR041614">
    <property type="entry name" value="DprA_WH"/>
</dbReference>
<keyword evidence="5" id="KW-1185">Reference proteome</keyword>
<evidence type="ECO:0000259" key="2">
    <source>
        <dbReference type="Pfam" id="PF02481"/>
    </source>
</evidence>
<dbReference type="RefSeq" id="WP_322776009.1">
    <property type="nucleotide sequence ID" value="NZ_JARJFB010000002.1"/>
</dbReference>
<dbReference type="InterPro" id="IPR003488">
    <property type="entry name" value="DprA"/>
</dbReference>
<organism evidence="4 5">
    <name type="scientific">Candidatus Megaera venefica</name>
    <dbReference type="NCBI Taxonomy" id="2055910"/>
    <lineage>
        <taxon>Bacteria</taxon>
        <taxon>Pseudomonadati</taxon>
        <taxon>Pseudomonadota</taxon>
        <taxon>Alphaproteobacteria</taxon>
        <taxon>Rickettsiales</taxon>
        <taxon>Rickettsiaceae</taxon>
        <taxon>Candidatus Megaera</taxon>
    </lineage>
</organism>
<dbReference type="Gene3D" id="1.10.10.10">
    <property type="entry name" value="Winged helix-like DNA-binding domain superfamily/Winged helix DNA-binding domain"/>
    <property type="match status" value="1"/>
</dbReference>
<reference evidence="4 5" key="1">
    <citation type="submission" date="2023-03" db="EMBL/GenBank/DDBJ databases">
        <title>Host association and intracellularity evolved multiple times independently in the Rickettsiales.</title>
        <authorList>
            <person name="Castelli M."/>
            <person name="Nardi T."/>
            <person name="Gammuto L."/>
            <person name="Bellinzona G."/>
            <person name="Sabaneyeva E."/>
            <person name="Potekhin A."/>
            <person name="Serra V."/>
            <person name="Petroni G."/>
            <person name="Sassera D."/>
        </authorList>
    </citation>
    <scope>NUCLEOTIDE SEQUENCE [LARGE SCALE GENOMIC DNA]</scope>
    <source>
        <strain evidence="4 5">Sr 2-6</strain>
    </source>
</reference>
<dbReference type="NCBIfam" id="TIGR00732">
    <property type="entry name" value="dprA"/>
    <property type="match status" value="1"/>
</dbReference>
<dbReference type="Pfam" id="PF17782">
    <property type="entry name" value="WHD_DprA"/>
    <property type="match status" value="1"/>
</dbReference>
<dbReference type="EMBL" id="JARJFB010000002">
    <property type="protein sequence ID" value="MEA0970104.1"/>
    <property type="molecule type" value="Genomic_DNA"/>
</dbReference>
<dbReference type="SUPFAM" id="SSF102405">
    <property type="entry name" value="MCP/YpsA-like"/>
    <property type="match status" value="1"/>
</dbReference>
<gene>
    <name evidence="4" type="ORF">Megvenef_00052</name>
</gene>